<evidence type="ECO:0000313" key="2">
    <source>
        <dbReference type="EMBL" id="MBS3650890.1"/>
    </source>
</evidence>
<keyword evidence="1" id="KW-0732">Signal</keyword>
<name>A0A942E4B1_9HYPH</name>
<dbReference type="Proteomes" id="UP000680348">
    <property type="component" value="Unassembled WGS sequence"/>
</dbReference>
<proteinExistence type="predicted"/>
<comment type="caution">
    <text evidence="2">The sequence shown here is derived from an EMBL/GenBank/DDBJ whole genome shotgun (WGS) entry which is preliminary data.</text>
</comment>
<gene>
    <name evidence="2" type="ORF">KEU06_19955</name>
</gene>
<evidence type="ECO:0000313" key="3">
    <source>
        <dbReference type="Proteomes" id="UP000680348"/>
    </source>
</evidence>
<organism evidence="2 3">
    <name type="scientific">Pseudaminobacter soli</name>
    <name type="common">ex Zhang et al. 2022</name>
    <dbReference type="NCBI Taxonomy" id="2831468"/>
    <lineage>
        <taxon>Bacteria</taxon>
        <taxon>Pseudomonadati</taxon>
        <taxon>Pseudomonadota</taxon>
        <taxon>Alphaproteobacteria</taxon>
        <taxon>Hyphomicrobiales</taxon>
        <taxon>Phyllobacteriaceae</taxon>
        <taxon>Pseudaminobacter</taxon>
    </lineage>
</organism>
<reference evidence="2" key="1">
    <citation type="submission" date="2021-04" db="EMBL/GenBank/DDBJ databases">
        <title>Pseudaminobacter soli sp. nov., isolated from paddy soil contaminated by heavy metals.</title>
        <authorList>
            <person name="Zhang K."/>
        </authorList>
    </citation>
    <scope>NUCLEOTIDE SEQUENCE</scope>
    <source>
        <strain evidence="2">19-2017</strain>
    </source>
</reference>
<protein>
    <recommendedName>
        <fullName evidence="4">Lipoprotein</fullName>
    </recommendedName>
</protein>
<evidence type="ECO:0008006" key="4">
    <source>
        <dbReference type="Google" id="ProtNLM"/>
    </source>
</evidence>
<accession>A0A942E4B1</accession>
<feature type="chain" id="PRO_5037221541" description="Lipoprotein" evidence="1">
    <location>
        <begin position="21"/>
        <end position="194"/>
    </location>
</feature>
<dbReference type="PROSITE" id="PS51257">
    <property type="entry name" value="PROKAR_LIPOPROTEIN"/>
    <property type="match status" value="1"/>
</dbReference>
<keyword evidence="3" id="KW-1185">Reference proteome</keyword>
<dbReference type="EMBL" id="JAGWCR010000011">
    <property type="protein sequence ID" value="MBS3650890.1"/>
    <property type="molecule type" value="Genomic_DNA"/>
</dbReference>
<evidence type="ECO:0000256" key="1">
    <source>
        <dbReference type="SAM" id="SignalP"/>
    </source>
</evidence>
<sequence>MSKLAGAVLVAVGLSACTSAQDVLEPSAIAPTSVADASDPSTASVDQSAATLSTAATSPAPAATATQSAALIGRARVYFAPLVGASVEAATSLSERLATRAKDRGIRITGSSDTTTTHLLKGYFTPLVEGRETTVIYVWDVYDPTGNRIHRISGQQKVTSAGGEGWAAVPDAAMQAIADSTVEQLTGWLAGGQG</sequence>
<feature type="signal peptide" evidence="1">
    <location>
        <begin position="1"/>
        <end position="20"/>
    </location>
</feature>
<dbReference type="AlphaFoldDB" id="A0A942E4B1"/>